<evidence type="ECO:0000313" key="5">
    <source>
        <dbReference type="Proteomes" id="UP000054630"/>
    </source>
</evidence>
<dbReference type="InterPro" id="IPR039539">
    <property type="entry name" value="Ras_GTPase_bind_prot"/>
</dbReference>
<dbReference type="InterPro" id="IPR012677">
    <property type="entry name" value="Nucleotide-bd_a/b_plait_sf"/>
</dbReference>
<dbReference type="EMBL" id="JYDL01000028">
    <property type="protein sequence ID" value="KRX22884.1"/>
    <property type="molecule type" value="Genomic_DNA"/>
</dbReference>
<reference evidence="4 5" key="1">
    <citation type="submission" date="2015-01" db="EMBL/GenBank/DDBJ databases">
        <title>Evolution of Trichinella species and genotypes.</title>
        <authorList>
            <person name="Korhonen P.K."/>
            <person name="Edoardo P."/>
            <person name="Giuseppe L.R."/>
            <person name="Gasser R.B."/>
        </authorList>
    </citation>
    <scope>NUCLEOTIDE SEQUENCE [LARGE SCALE GENOMIC DNA]</scope>
    <source>
        <strain evidence="4">ISS37</strain>
    </source>
</reference>
<keyword evidence="5" id="KW-1185">Reference proteome</keyword>
<dbReference type="PANTHER" id="PTHR10693">
    <property type="entry name" value="RAS GTPASE-ACTIVATING PROTEIN-BINDING PROTEIN"/>
    <property type="match status" value="1"/>
</dbReference>
<dbReference type="SUPFAM" id="SSF54427">
    <property type="entry name" value="NTF2-like"/>
    <property type="match status" value="1"/>
</dbReference>
<comment type="caution">
    <text evidence="4">The sequence shown here is derived from an EMBL/GenBank/DDBJ whole genome shotgun (WGS) entry which is preliminary data.</text>
</comment>
<dbReference type="InterPro" id="IPR035979">
    <property type="entry name" value="RBD_domain_sf"/>
</dbReference>
<sequence length="485" mass="55403">MPNRAFFPGLFDIQDTLNKGTFTLCVVYQRFLHSLVRTSTDAPLSTFSLSRSTALATTMHCQPASATVNEKTVEMGNNSEQLPLNVSVKAANELVLEYSDLLTNGGKSLHRLYSINAQLIFNSEEVNGIDAIREHIAANEFRSGVEKVKIVQCQTEMFPNQLLIIQIMGTLKVKNKEEEKMFSQILRVQAKSKTSYYITKEMFQFQDGVYGSGIDKKIEMQKYMTQNTDGCEIAQNQETGTVKSALNEKCSSALATDKQSFSLDANDISSSSSSEKKMEFDEAMVSEKTDNNSFDDESQNALEWKFDDISENDQRRLKMNQFFDLKKFKNSNGDEKKSHEEKNSSHKDEKLSDQMEKKNNETERNTWAEVVRSGKSMRGSVACQRPNNKVTTRKSRRETVTSQTRRILLKNLPINVRYNDVFMRFKHFGFIDKIDIRVEPSEDNKLKTKSAIITFRDIQVVNYLLTFDEMFLNGVPVTILPYVEN</sequence>
<feature type="compositionally biased region" description="Basic and acidic residues" evidence="2">
    <location>
        <begin position="274"/>
        <end position="290"/>
    </location>
</feature>
<dbReference type="GO" id="GO:0003729">
    <property type="term" value="F:mRNA binding"/>
    <property type="evidence" value="ECO:0007669"/>
    <property type="project" value="TreeGrafter"/>
</dbReference>
<dbReference type="Proteomes" id="UP000054630">
    <property type="component" value="Unassembled WGS sequence"/>
</dbReference>
<evidence type="ECO:0000256" key="1">
    <source>
        <dbReference type="ARBA" id="ARBA00022884"/>
    </source>
</evidence>
<evidence type="ECO:0000256" key="2">
    <source>
        <dbReference type="SAM" id="MobiDB-lite"/>
    </source>
</evidence>
<dbReference type="GO" id="GO:0005829">
    <property type="term" value="C:cytosol"/>
    <property type="evidence" value="ECO:0007669"/>
    <property type="project" value="TreeGrafter"/>
</dbReference>
<dbReference type="Gene3D" id="3.10.450.50">
    <property type="match status" value="1"/>
</dbReference>
<accession>A0A0V0S839</accession>
<dbReference type="Gene3D" id="3.30.70.330">
    <property type="match status" value="1"/>
</dbReference>
<dbReference type="GO" id="GO:1990904">
    <property type="term" value="C:ribonucleoprotein complex"/>
    <property type="evidence" value="ECO:0007669"/>
    <property type="project" value="TreeGrafter"/>
</dbReference>
<gene>
    <name evidence="4" type="ORF">T07_5164</name>
</gene>
<feature type="compositionally biased region" description="Basic and acidic residues" evidence="2">
    <location>
        <begin position="329"/>
        <end position="366"/>
    </location>
</feature>
<proteinExistence type="predicted"/>
<evidence type="ECO:0000259" key="3">
    <source>
        <dbReference type="PROSITE" id="PS50177"/>
    </source>
</evidence>
<feature type="region of interest" description="Disordered" evidence="2">
    <location>
        <begin position="264"/>
        <end position="297"/>
    </location>
</feature>
<dbReference type="AlphaFoldDB" id="A0A0V0S839"/>
<organism evidence="4 5">
    <name type="scientific">Trichinella nelsoni</name>
    <dbReference type="NCBI Taxonomy" id="6336"/>
    <lineage>
        <taxon>Eukaryota</taxon>
        <taxon>Metazoa</taxon>
        <taxon>Ecdysozoa</taxon>
        <taxon>Nematoda</taxon>
        <taxon>Enoplea</taxon>
        <taxon>Dorylaimia</taxon>
        <taxon>Trichinellida</taxon>
        <taxon>Trichinellidae</taxon>
        <taxon>Trichinella</taxon>
    </lineage>
</organism>
<dbReference type="SUPFAM" id="SSF54928">
    <property type="entry name" value="RNA-binding domain, RBD"/>
    <property type="match status" value="1"/>
</dbReference>
<evidence type="ECO:0000313" key="4">
    <source>
        <dbReference type="EMBL" id="KRX22884.1"/>
    </source>
</evidence>
<dbReference type="OrthoDB" id="339151at2759"/>
<feature type="region of interest" description="Disordered" evidence="2">
    <location>
        <begin position="329"/>
        <end position="398"/>
    </location>
</feature>
<keyword evidence="1" id="KW-0694">RNA-binding</keyword>
<dbReference type="CDD" id="cd00590">
    <property type="entry name" value="RRM_SF"/>
    <property type="match status" value="1"/>
</dbReference>
<dbReference type="PROSITE" id="PS50177">
    <property type="entry name" value="NTF2_DOMAIN"/>
    <property type="match status" value="1"/>
</dbReference>
<dbReference type="InterPro" id="IPR032710">
    <property type="entry name" value="NTF2-like_dom_sf"/>
</dbReference>
<name>A0A0V0S839_9BILA</name>
<dbReference type="InterPro" id="IPR002075">
    <property type="entry name" value="NTF2_dom"/>
</dbReference>
<dbReference type="Pfam" id="PF02136">
    <property type="entry name" value="NTF2"/>
    <property type="match status" value="1"/>
</dbReference>
<feature type="domain" description="NTF2" evidence="3">
    <location>
        <begin position="90"/>
        <end position="205"/>
    </location>
</feature>
<protein>
    <recommendedName>
        <fullName evidence="3">NTF2 domain-containing protein</fullName>
    </recommendedName>
</protein>
<dbReference type="PANTHER" id="PTHR10693:SF20">
    <property type="entry name" value="AT27578P"/>
    <property type="match status" value="1"/>
</dbReference>
<dbReference type="InterPro" id="IPR018222">
    <property type="entry name" value="Nuclear_transport_factor_2_euk"/>
</dbReference>